<dbReference type="EMBL" id="JADKIO010000011">
    <property type="protein sequence ID" value="MBK9797707.1"/>
    <property type="molecule type" value="Genomic_DNA"/>
</dbReference>
<gene>
    <name evidence="2" type="ORF">IPP58_14695</name>
</gene>
<dbReference type="SUPFAM" id="SSF51430">
    <property type="entry name" value="NAD(P)-linked oxidoreductase"/>
    <property type="match status" value="1"/>
</dbReference>
<accession>A0A9D7SHC3</accession>
<comment type="caution">
    <text evidence="2">The sequence shown here is derived from an EMBL/GenBank/DDBJ whole genome shotgun (WGS) entry which is preliminary data.</text>
</comment>
<name>A0A9D7SHC3_9BACT</name>
<evidence type="ECO:0000259" key="1">
    <source>
        <dbReference type="Pfam" id="PF00248"/>
    </source>
</evidence>
<dbReference type="Gene3D" id="3.20.20.100">
    <property type="entry name" value="NADP-dependent oxidoreductase domain"/>
    <property type="match status" value="1"/>
</dbReference>
<organism evidence="2 3">
    <name type="scientific">Candidatus Geothrix skivensis</name>
    <dbReference type="NCBI Taxonomy" id="2954439"/>
    <lineage>
        <taxon>Bacteria</taxon>
        <taxon>Pseudomonadati</taxon>
        <taxon>Acidobacteriota</taxon>
        <taxon>Holophagae</taxon>
        <taxon>Holophagales</taxon>
        <taxon>Holophagaceae</taxon>
        <taxon>Geothrix</taxon>
    </lineage>
</organism>
<dbReference type="InterPro" id="IPR050523">
    <property type="entry name" value="AKR_Detox_Biosynth"/>
</dbReference>
<dbReference type="CDD" id="cd19092">
    <property type="entry name" value="AKR_BsYcsN_EcYdhF-like"/>
    <property type="match status" value="1"/>
</dbReference>
<dbReference type="PANTHER" id="PTHR43364:SF1">
    <property type="entry name" value="OXIDOREDUCTASE YDHF"/>
    <property type="match status" value="1"/>
</dbReference>
<dbReference type="InterPro" id="IPR023210">
    <property type="entry name" value="NADP_OxRdtase_dom"/>
</dbReference>
<proteinExistence type="predicted"/>
<feature type="domain" description="NADP-dependent oxidoreductase" evidence="1">
    <location>
        <begin position="7"/>
        <end position="280"/>
    </location>
</feature>
<dbReference type="AlphaFoldDB" id="A0A9D7SHC3"/>
<evidence type="ECO:0000313" key="2">
    <source>
        <dbReference type="EMBL" id="MBK9797707.1"/>
    </source>
</evidence>
<sequence length="290" mass="32173">MIADFSRLILGIWRIGEWELNPSEVARLLEGCLDLGLDTFDLADIYHDHQCEGMFGAALRASPGLKARIKVISKCGIALVTPSRPHHRVKHYDTSRGHILAAVEHSLAEMGLEKLDLLLIHRPDPLLEADEVAEAFHQLARRGQVAAFGASNCLPHQFDLLQSRFDEPLVAHQLEISLLHSEALFDGSLDQAQRLRVMPQAWSPLGGGRLAREPRDSALGRALATLGQELNATPEQLAIAWLLRHPAGIHPVLGSGRLERIRRLVEAQSLTLDRQQWFTLLEAARGCEIP</sequence>
<reference evidence="2" key="1">
    <citation type="submission" date="2020-10" db="EMBL/GenBank/DDBJ databases">
        <title>Connecting structure to function with the recovery of over 1000 high-quality activated sludge metagenome-assembled genomes encoding full-length rRNA genes using long-read sequencing.</title>
        <authorList>
            <person name="Singleton C.M."/>
            <person name="Petriglieri F."/>
            <person name="Kristensen J.M."/>
            <person name="Kirkegaard R.H."/>
            <person name="Michaelsen T.Y."/>
            <person name="Andersen M.H."/>
            <person name="Karst S.M."/>
            <person name="Dueholm M.S."/>
            <person name="Nielsen P.H."/>
            <person name="Albertsen M."/>
        </authorList>
    </citation>
    <scope>NUCLEOTIDE SEQUENCE</scope>
    <source>
        <strain evidence="2">Skiv_18-Q3-R9-52_MAXAC.067</strain>
    </source>
</reference>
<evidence type="ECO:0000313" key="3">
    <source>
        <dbReference type="Proteomes" id="UP000886657"/>
    </source>
</evidence>
<dbReference type="Pfam" id="PF00248">
    <property type="entry name" value="Aldo_ket_red"/>
    <property type="match status" value="1"/>
</dbReference>
<dbReference type="PANTHER" id="PTHR43364">
    <property type="entry name" value="NADH-SPECIFIC METHYLGLYOXAL REDUCTASE-RELATED"/>
    <property type="match status" value="1"/>
</dbReference>
<dbReference type="GO" id="GO:0005829">
    <property type="term" value="C:cytosol"/>
    <property type="evidence" value="ECO:0007669"/>
    <property type="project" value="TreeGrafter"/>
</dbReference>
<dbReference type="Proteomes" id="UP000886657">
    <property type="component" value="Unassembled WGS sequence"/>
</dbReference>
<protein>
    <submittedName>
        <fullName evidence="2">Aldo/keto reductase</fullName>
    </submittedName>
</protein>
<dbReference type="InterPro" id="IPR036812">
    <property type="entry name" value="NAD(P)_OxRdtase_dom_sf"/>
</dbReference>